<dbReference type="AlphaFoldDB" id="A0A8H3VZF5"/>
<dbReference type="GO" id="GO:0016020">
    <property type="term" value="C:membrane"/>
    <property type="evidence" value="ECO:0007669"/>
    <property type="project" value="UniProtKB-SubCell"/>
</dbReference>
<gene>
    <name evidence="7" type="ORF">GQ607_015714</name>
</gene>
<dbReference type="InterPro" id="IPR032805">
    <property type="entry name" value="Wax_synthase_dom"/>
</dbReference>
<reference evidence="7 8" key="1">
    <citation type="submission" date="2019-12" db="EMBL/GenBank/DDBJ databases">
        <title>A genome sequence resource for the geographically widespread anthracnose pathogen Colletotrichum asianum.</title>
        <authorList>
            <person name="Meng Y."/>
        </authorList>
    </citation>
    <scope>NUCLEOTIDE SEQUENCE [LARGE SCALE GENOMIC DNA]</scope>
    <source>
        <strain evidence="7 8">ICMP 18580</strain>
    </source>
</reference>
<dbReference type="Proteomes" id="UP000434172">
    <property type="component" value="Unassembled WGS sequence"/>
</dbReference>
<proteinExistence type="predicted"/>
<keyword evidence="8" id="KW-1185">Reference proteome</keyword>
<comment type="subcellular location">
    <subcellularLocation>
        <location evidence="1">Membrane</location>
        <topology evidence="1">Multi-pass membrane protein</topology>
    </subcellularLocation>
</comment>
<evidence type="ECO:0000259" key="6">
    <source>
        <dbReference type="Pfam" id="PF13813"/>
    </source>
</evidence>
<feature type="transmembrane region" description="Helical" evidence="5">
    <location>
        <begin position="192"/>
        <end position="216"/>
    </location>
</feature>
<evidence type="ECO:0000313" key="7">
    <source>
        <dbReference type="EMBL" id="KAF0317054.1"/>
    </source>
</evidence>
<dbReference type="EMBL" id="WOWK01000139">
    <property type="protein sequence ID" value="KAF0317054.1"/>
    <property type="molecule type" value="Genomic_DNA"/>
</dbReference>
<feature type="transmembrane region" description="Helical" evidence="5">
    <location>
        <begin position="302"/>
        <end position="322"/>
    </location>
</feature>
<feature type="transmembrane region" description="Helical" evidence="5">
    <location>
        <begin position="268"/>
        <end position="290"/>
    </location>
</feature>
<comment type="caution">
    <text evidence="7">The sequence shown here is derived from an EMBL/GenBank/DDBJ whole genome shotgun (WGS) entry which is preliminary data.</text>
</comment>
<dbReference type="Pfam" id="PF13813">
    <property type="entry name" value="MBOAT_2"/>
    <property type="match status" value="1"/>
</dbReference>
<keyword evidence="2 5" id="KW-0812">Transmembrane</keyword>
<protein>
    <submittedName>
        <fullName evidence="7">Signal peptidase I</fullName>
    </submittedName>
</protein>
<keyword evidence="3 5" id="KW-1133">Transmembrane helix</keyword>
<evidence type="ECO:0000256" key="4">
    <source>
        <dbReference type="ARBA" id="ARBA00023136"/>
    </source>
</evidence>
<name>A0A8H3VZF5_9PEZI</name>
<sequence length="384" mass="43937">MDFISANDSKPAILFVASATLTTFTLHLPPQFHSWLFLPAWLLTALSLASVKKEMTPSGLVGVNSYTTSQRDKAGLLPWPSRRSVAAACRVWNNPRNLQFRQPCPASASWNALIRFLFRRGSRVAVGFLVDKLVVHRAQAHLSAASNLLDFTPDQQQIIRPIFSHLFLDGIESPYGPISSHRLALRAFMSVSWIWTNFLVLETYHFILAIIFVILLRLDDPEDWPPLFGSISDAWTLQRFWGRFWHRVATPTLTTWTRFLLQGAKTRALGKVIQAFGVFLLSGLMHATASWRTGQHFEHLDVWFFCVNFVAVGAEITAIKSLSWGLRDTKFASLVEKSWSMRMMCKAFGFTWVFAWFFWSVPRWLYPKTMRWAIKQALVQSYAS</sequence>
<keyword evidence="4 5" id="KW-0472">Membrane</keyword>
<feature type="domain" description="Wax synthase" evidence="6">
    <location>
        <begin position="224"/>
        <end position="307"/>
    </location>
</feature>
<organism evidence="7 8">
    <name type="scientific">Colletotrichum asianum</name>
    <dbReference type="NCBI Taxonomy" id="702518"/>
    <lineage>
        <taxon>Eukaryota</taxon>
        <taxon>Fungi</taxon>
        <taxon>Dikarya</taxon>
        <taxon>Ascomycota</taxon>
        <taxon>Pezizomycotina</taxon>
        <taxon>Sordariomycetes</taxon>
        <taxon>Hypocreomycetidae</taxon>
        <taxon>Glomerellales</taxon>
        <taxon>Glomerellaceae</taxon>
        <taxon>Colletotrichum</taxon>
        <taxon>Colletotrichum gloeosporioides species complex</taxon>
    </lineage>
</organism>
<evidence type="ECO:0000313" key="8">
    <source>
        <dbReference type="Proteomes" id="UP000434172"/>
    </source>
</evidence>
<dbReference type="OrthoDB" id="1077582at2759"/>
<evidence type="ECO:0000256" key="5">
    <source>
        <dbReference type="SAM" id="Phobius"/>
    </source>
</evidence>
<evidence type="ECO:0000256" key="3">
    <source>
        <dbReference type="ARBA" id="ARBA00022989"/>
    </source>
</evidence>
<accession>A0A8H3VZF5</accession>
<evidence type="ECO:0000256" key="2">
    <source>
        <dbReference type="ARBA" id="ARBA00022692"/>
    </source>
</evidence>
<feature type="transmembrane region" description="Helical" evidence="5">
    <location>
        <begin position="34"/>
        <end position="51"/>
    </location>
</feature>
<evidence type="ECO:0000256" key="1">
    <source>
        <dbReference type="ARBA" id="ARBA00004141"/>
    </source>
</evidence>
<feature type="transmembrane region" description="Helical" evidence="5">
    <location>
        <begin position="343"/>
        <end position="361"/>
    </location>
</feature>